<gene>
    <name evidence="1" type="ORF">TBCH5v1_1311</name>
</gene>
<dbReference type="GeneID" id="26136559"/>
<dbReference type="EMBL" id="CP013050">
    <property type="protein sequence ID" value="ALM75231.1"/>
    <property type="molecule type" value="Genomic_DNA"/>
</dbReference>
<name>A0A0S1XBT6_THEBA</name>
<dbReference type="RefSeq" id="WP_056933918.1">
    <property type="nucleotide sequence ID" value="NZ_CP013050.1"/>
</dbReference>
<protein>
    <submittedName>
        <fullName evidence="1">Uncharacterized protein</fullName>
    </submittedName>
</protein>
<organism evidence="1 2">
    <name type="scientific">Thermococcus barophilus</name>
    <dbReference type="NCBI Taxonomy" id="55802"/>
    <lineage>
        <taxon>Archaea</taxon>
        <taxon>Methanobacteriati</taxon>
        <taxon>Methanobacteriota</taxon>
        <taxon>Thermococci</taxon>
        <taxon>Thermococcales</taxon>
        <taxon>Thermococcaceae</taxon>
        <taxon>Thermococcus</taxon>
    </lineage>
</organism>
<dbReference type="STRING" id="55802.TBCH5v1_1311"/>
<dbReference type="PATRIC" id="fig|55802.8.peg.1291"/>
<dbReference type="AlphaFoldDB" id="A0A0S1XBT6"/>
<evidence type="ECO:0000313" key="1">
    <source>
        <dbReference type="EMBL" id="ALM75231.1"/>
    </source>
</evidence>
<evidence type="ECO:0000313" key="2">
    <source>
        <dbReference type="Proteomes" id="UP000066042"/>
    </source>
</evidence>
<proteinExistence type="predicted"/>
<reference evidence="1 2" key="1">
    <citation type="journal article" date="2016" name="Genome Announc.">
        <title>Complete genome sequence of the hyperthermophilic and piezophilic archaeon Thermococcus barophilus Ch5, capable of growth at the expense of hydrogenogenesis from carbon monoxide and formate.</title>
        <authorList>
            <person name="Oger P."/>
            <person name="Sokolova T.G."/>
            <person name="Kozhevnikova D.A."/>
            <person name="Taranov E.A."/>
            <person name="Vannier P."/>
            <person name="Lee H.S."/>
            <person name="Kwon K.K."/>
            <person name="Kang S.G."/>
            <person name="Lee J.H."/>
            <person name="Bonch-Osmolovskaya E.A."/>
            <person name="Lebedinsky A.V."/>
        </authorList>
    </citation>
    <scope>NUCLEOTIDE SEQUENCE [LARGE SCALE GENOMIC DNA]</scope>
    <source>
        <strain evidence="2">Ch5</strain>
    </source>
</reference>
<accession>A0A0S1XBT6</accession>
<sequence length="68" mass="7559">MGRSLYEPEGLKIQITPEAFEIPVNGSAEFKVQITAEKDSLFCPLFIIAFADEGWKSWEGVRIIVGGK</sequence>
<dbReference type="Proteomes" id="UP000066042">
    <property type="component" value="Chromosome"/>
</dbReference>